<evidence type="ECO:0000256" key="11">
    <source>
        <dbReference type="SAM" id="MobiDB-lite"/>
    </source>
</evidence>
<dbReference type="Pfam" id="PF12205">
    <property type="entry name" value="GIT1_C"/>
    <property type="match status" value="1"/>
</dbReference>
<evidence type="ECO:0000256" key="9">
    <source>
        <dbReference type="PROSITE-ProRule" id="PRU00288"/>
    </source>
</evidence>
<feature type="region of interest" description="Disordered" evidence="11">
    <location>
        <begin position="371"/>
        <end position="414"/>
    </location>
</feature>
<dbReference type="Gene3D" id="1.20.5.170">
    <property type="match status" value="1"/>
</dbReference>
<keyword evidence="4 9" id="KW-0863">Zinc-finger</keyword>
<evidence type="ECO:0000256" key="7">
    <source>
        <dbReference type="ARBA" id="ARBA00023054"/>
    </source>
</evidence>
<dbReference type="InterPro" id="IPR001164">
    <property type="entry name" value="ArfGAP_dom"/>
</dbReference>
<dbReference type="SMART" id="SM00105">
    <property type="entry name" value="ArfGap"/>
    <property type="match status" value="1"/>
</dbReference>
<gene>
    <name evidence="13" type="ORF">BOKJ2_LOCUS437</name>
</gene>
<dbReference type="GO" id="GO:0007420">
    <property type="term" value="P:brain development"/>
    <property type="evidence" value="ECO:0007669"/>
    <property type="project" value="InterPro"/>
</dbReference>
<dbReference type="InterPro" id="IPR047161">
    <property type="entry name" value="GIT-like"/>
</dbReference>
<evidence type="ECO:0000256" key="6">
    <source>
        <dbReference type="ARBA" id="ARBA00023043"/>
    </source>
</evidence>
<evidence type="ECO:0000256" key="3">
    <source>
        <dbReference type="ARBA" id="ARBA00022737"/>
    </source>
</evidence>
<feature type="region of interest" description="Disordered" evidence="11">
    <location>
        <begin position="479"/>
        <end position="547"/>
    </location>
</feature>
<dbReference type="Pfam" id="PF00023">
    <property type="entry name" value="Ank"/>
    <property type="match status" value="1"/>
</dbReference>
<dbReference type="InterPro" id="IPR013724">
    <property type="entry name" value="GIT_SHD"/>
</dbReference>
<dbReference type="Gene3D" id="1.10.220.150">
    <property type="entry name" value="Arf GTPase activating protein"/>
    <property type="match status" value="1"/>
</dbReference>
<dbReference type="Proteomes" id="UP000614601">
    <property type="component" value="Unassembled WGS sequence"/>
</dbReference>
<dbReference type="GO" id="GO:0005096">
    <property type="term" value="F:GTPase activator activity"/>
    <property type="evidence" value="ECO:0007669"/>
    <property type="project" value="UniProtKB-KW"/>
</dbReference>
<dbReference type="Gene3D" id="1.20.120.330">
    <property type="entry name" value="Nucleotidyltransferases domain 2"/>
    <property type="match status" value="1"/>
</dbReference>
<dbReference type="InterPro" id="IPR032352">
    <property type="entry name" value="GIT1/2_CC"/>
</dbReference>
<name>A0A811JQY1_9BILA</name>
<dbReference type="AlphaFoldDB" id="A0A811JQY1"/>
<dbReference type="SUPFAM" id="SSF57863">
    <property type="entry name" value="ArfGap/RecO-like zinc finger"/>
    <property type="match status" value="1"/>
</dbReference>
<dbReference type="SMART" id="SM00555">
    <property type="entry name" value="GIT"/>
    <property type="match status" value="2"/>
</dbReference>
<feature type="compositionally biased region" description="Polar residues" evidence="11">
    <location>
        <begin position="514"/>
        <end position="524"/>
    </location>
</feature>
<dbReference type="GO" id="GO:0031267">
    <property type="term" value="F:small GTPase binding"/>
    <property type="evidence" value="ECO:0007669"/>
    <property type="project" value="TreeGrafter"/>
</dbReference>
<keyword evidence="1" id="KW-0343">GTPase activation</keyword>
<dbReference type="OrthoDB" id="5588096at2759"/>
<keyword evidence="3" id="KW-0677">Repeat</keyword>
<dbReference type="PRINTS" id="PR00405">
    <property type="entry name" value="REVINTRACTNG"/>
</dbReference>
<dbReference type="Pfam" id="PF01412">
    <property type="entry name" value="ArfGap"/>
    <property type="match status" value="1"/>
</dbReference>
<dbReference type="GO" id="GO:0036465">
    <property type="term" value="P:synaptic vesicle recycling"/>
    <property type="evidence" value="ECO:0007669"/>
    <property type="project" value="TreeGrafter"/>
</dbReference>
<evidence type="ECO:0000313" key="13">
    <source>
        <dbReference type="EMBL" id="CAD5205753.1"/>
    </source>
</evidence>
<keyword evidence="5" id="KW-0862">Zinc</keyword>
<comment type="caution">
    <text evidence="13">The sequence shown here is derived from an EMBL/GenBank/DDBJ whole genome shotgun (WGS) entry which is preliminary data.</text>
</comment>
<keyword evidence="6 8" id="KW-0040">ANK repeat</keyword>
<evidence type="ECO:0000313" key="14">
    <source>
        <dbReference type="Proteomes" id="UP000614601"/>
    </source>
</evidence>
<accession>A0A811JQY1</accession>
<evidence type="ECO:0000256" key="1">
    <source>
        <dbReference type="ARBA" id="ARBA00022468"/>
    </source>
</evidence>
<dbReference type="Gene3D" id="1.25.40.20">
    <property type="entry name" value="Ankyrin repeat-containing domain"/>
    <property type="match status" value="1"/>
</dbReference>
<dbReference type="GO" id="GO:0008270">
    <property type="term" value="F:zinc ion binding"/>
    <property type="evidence" value="ECO:0007669"/>
    <property type="project" value="UniProtKB-KW"/>
</dbReference>
<evidence type="ECO:0000256" key="4">
    <source>
        <dbReference type="ARBA" id="ARBA00022771"/>
    </source>
</evidence>
<sequence length="663" mass="75023">MSEFEALICADCGAGNAEWASINRGVFICNECCYIHQNLGRHISQVRSLRKGVWVQSQLELLKVLYENGANNIWEHTLFEHQNSSKGHKKPVSNDPVFPKKENFIKQKYLQNDFTIRPSKEEKTCLDDLNRQLWSVCRTSRVETALKLLALGADPNYADPENGLTPVHVAAKENQLLQIELLAIYGADVAQQTAGGQTAAEVARAEEFDQLAARLDELEFSISDHFSMFLCGRKADHTTGKHFLIPEMANPNEQSKEFRQNLHKIPPTLCEKLCQDVYDEVDRREVQAQWNAVNGLNSVGRYDSKHVAVFLPPNANLTATRNQLRQKLAKYDSRDLSQLICDLLKEARRRYLGEEPIIIDESPRATQLQVETRQSADNFESVQDLADSRKSRGSNGTRRSSALRASERNSNPTLDDYLELKEKLTETDQKLNTVVQTYVQMSKDLQLLQKTVEQMFEERKTLEGQLSSINQQLTLISRRSPPPQIRPFSPAISPIPKSFSPRQSNPEPRKSTMHRQASLNGPESSTHHRRDEMSASVPPHDTTDGRQFPDTLIVETEKLIAFIKNLLSQLTQPQPQNNSILILVDSINYQISRIIDTIPTNLRSGKVQRSVEEILYYMKALYAKCSQHPLPAEETIKSAYAVAQSAKELLVSANDAAEKAQKH</sequence>
<dbReference type="Pfam" id="PF16559">
    <property type="entry name" value="GIT_CC"/>
    <property type="match status" value="1"/>
</dbReference>
<dbReference type="EMBL" id="CAJFDH010000001">
    <property type="protein sequence ID" value="CAD5205753.1"/>
    <property type="molecule type" value="Genomic_DNA"/>
</dbReference>
<dbReference type="InterPro" id="IPR022018">
    <property type="entry name" value="GIT1_C"/>
</dbReference>
<feature type="domain" description="Arf-GAP" evidence="12">
    <location>
        <begin position="1"/>
        <end position="122"/>
    </location>
</feature>
<dbReference type="Pfam" id="PF08518">
    <property type="entry name" value="GIT_SHD"/>
    <property type="match status" value="1"/>
</dbReference>
<dbReference type="InterPro" id="IPR037278">
    <property type="entry name" value="ARFGAP/RecO"/>
</dbReference>
<proteinExistence type="predicted"/>
<protein>
    <recommendedName>
        <fullName evidence="12">Arf-GAP domain-containing protein</fullName>
    </recommendedName>
</protein>
<dbReference type="CDD" id="cd08833">
    <property type="entry name" value="ArfGap_GIT"/>
    <property type="match status" value="1"/>
</dbReference>
<dbReference type="PROSITE" id="PS50297">
    <property type="entry name" value="ANK_REP_REGION"/>
    <property type="match status" value="1"/>
</dbReference>
<dbReference type="GO" id="GO:0098793">
    <property type="term" value="C:presynapse"/>
    <property type="evidence" value="ECO:0007669"/>
    <property type="project" value="GOC"/>
</dbReference>
<dbReference type="EMBL" id="CAJFCW020000001">
    <property type="protein sequence ID" value="CAG9079052.1"/>
    <property type="molecule type" value="Genomic_DNA"/>
</dbReference>
<evidence type="ECO:0000256" key="10">
    <source>
        <dbReference type="SAM" id="Coils"/>
    </source>
</evidence>
<evidence type="ECO:0000256" key="8">
    <source>
        <dbReference type="PROSITE-ProRule" id="PRU00023"/>
    </source>
</evidence>
<evidence type="ECO:0000256" key="2">
    <source>
        <dbReference type="ARBA" id="ARBA00022723"/>
    </source>
</evidence>
<dbReference type="PROSITE" id="PS50088">
    <property type="entry name" value="ANK_REPEAT"/>
    <property type="match status" value="1"/>
</dbReference>
<dbReference type="InterPro" id="IPR002110">
    <property type="entry name" value="Ankyrin_rpt"/>
</dbReference>
<evidence type="ECO:0000259" key="12">
    <source>
        <dbReference type="PROSITE" id="PS50115"/>
    </source>
</evidence>
<dbReference type="PROSITE" id="PS50115">
    <property type="entry name" value="ARFGAP"/>
    <property type="match status" value="1"/>
</dbReference>
<dbReference type="PANTHER" id="PTHR46097:SF3">
    <property type="entry name" value="ARF GTPASE-ACTIVATING PROTEIN GIT"/>
    <property type="match status" value="1"/>
</dbReference>
<dbReference type="GO" id="GO:0008277">
    <property type="term" value="P:regulation of G protein-coupled receptor signaling pathway"/>
    <property type="evidence" value="ECO:0007669"/>
    <property type="project" value="TreeGrafter"/>
</dbReference>
<feature type="repeat" description="ANK" evidence="8">
    <location>
        <begin position="162"/>
        <end position="194"/>
    </location>
</feature>
<dbReference type="InterPro" id="IPR038508">
    <property type="entry name" value="ArfGAP_dom_sf"/>
</dbReference>
<dbReference type="Proteomes" id="UP000783686">
    <property type="component" value="Unassembled WGS sequence"/>
</dbReference>
<keyword evidence="2" id="KW-0479">Metal-binding</keyword>
<keyword evidence="7 10" id="KW-0175">Coiled coil</keyword>
<dbReference type="GO" id="GO:0032012">
    <property type="term" value="P:regulation of ARF protein signal transduction"/>
    <property type="evidence" value="ECO:0007669"/>
    <property type="project" value="InterPro"/>
</dbReference>
<dbReference type="SUPFAM" id="SSF48403">
    <property type="entry name" value="Ankyrin repeat"/>
    <property type="match status" value="1"/>
</dbReference>
<reference evidence="13" key="1">
    <citation type="submission" date="2020-09" db="EMBL/GenBank/DDBJ databases">
        <authorList>
            <person name="Kikuchi T."/>
        </authorList>
    </citation>
    <scope>NUCLEOTIDE SEQUENCE</scope>
    <source>
        <strain evidence="13">SH1</strain>
    </source>
</reference>
<feature type="coiled-coil region" evidence="10">
    <location>
        <begin position="438"/>
        <end position="472"/>
    </location>
</feature>
<evidence type="ECO:0000256" key="5">
    <source>
        <dbReference type="ARBA" id="ARBA00022833"/>
    </source>
</evidence>
<dbReference type="InterPro" id="IPR036770">
    <property type="entry name" value="Ankyrin_rpt-contain_sf"/>
</dbReference>
<keyword evidence="14" id="KW-1185">Reference proteome</keyword>
<dbReference type="PANTHER" id="PTHR46097">
    <property type="entry name" value="G PROTEIN-COUPLED RECEPTOR KINASE INTERACTING ARFGAP"/>
    <property type="match status" value="1"/>
</dbReference>
<organism evidence="13 14">
    <name type="scientific">Bursaphelenchus okinawaensis</name>
    <dbReference type="NCBI Taxonomy" id="465554"/>
    <lineage>
        <taxon>Eukaryota</taxon>
        <taxon>Metazoa</taxon>
        <taxon>Ecdysozoa</taxon>
        <taxon>Nematoda</taxon>
        <taxon>Chromadorea</taxon>
        <taxon>Rhabditida</taxon>
        <taxon>Tylenchina</taxon>
        <taxon>Tylenchomorpha</taxon>
        <taxon>Aphelenchoidea</taxon>
        <taxon>Aphelenchoididae</taxon>
        <taxon>Bursaphelenchus</taxon>
    </lineage>
</organism>
<feature type="compositionally biased region" description="Polar residues" evidence="11">
    <location>
        <begin position="371"/>
        <end position="381"/>
    </location>
</feature>